<evidence type="ECO:0000313" key="2">
    <source>
        <dbReference type="EMBL" id="PKT74604.1"/>
    </source>
</evidence>
<dbReference type="Pfam" id="PF05118">
    <property type="entry name" value="Asp_Arg_Hydrox"/>
    <property type="match status" value="1"/>
</dbReference>
<dbReference type="RefSeq" id="WP_103547755.1">
    <property type="nucleotide sequence ID" value="NZ_JBHJSK010000006.1"/>
</dbReference>
<evidence type="ECO:0000313" key="3">
    <source>
        <dbReference type="Proteomes" id="UP000236178"/>
    </source>
</evidence>
<feature type="domain" description="Aspartyl/asparaginy/proline hydroxylase" evidence="1">
    <location>
        <begin position="80"/>
        <end position="184"/>
    </location>
</feature>
<protein>
    <recommendedName>
        <fullName evidence="1">Aspartyl/asparaginy/proline hydroxylase domain-containing protein</fullName>
    </recommendedName>
</protein>
<dbReference type="EMBL" id="PJOS01000003">
    <property type="protein sequence ID" value="PKT74604.1"/>
    <property type="molecule type" value="Genomic_DNA"/>
</dbReference>
<comment type="caution">
    <text evidence="2">The sequence shown here is derived from an EMBL/GenBank/DDBJ whole genome shotgun (WGS) entry which is preliminary data.</text>
</comment>
<dbReference type="AlphaFoldDB" id="A0A2I0SXE7"/>
<organism evidence="2 3">
    <name type="scientific">Streptomyces populi</name>
    <dbReference type="NCBI Taxonomy" id="2058924"/>
    <lineage>
        <taxon>Bacteria</taxon>
        <taxon>Bacillati</taxon>
        <taxon>Actinomycetota</taxon>
        <taxon>Actinomycetes</taxon>
        <taxon>Kitasatosporales</taxon>
        <taxon>Streptomycetaceae</taxon>
        <taxon>Streptomyces</taxon>
    </lineage>
</organism>
<dbReference type="SUPFAM" id="SSF51197">
    <property type="entry name" value="Clavaminate synthase-like"/>
    <property type="match status" value="1"/>
</dbReference>
<dbReference type="InterPro" id="IPR007803">
    <property type="entry name" value="Asp/Arg/Pro-Hydrxlase"/>
</dbReference>
<dbReference type="Gene3D" id="2.60.120.330">
    <property type="entry name" value="B-lactam Antibiotic, Isopenicillin N Synthase, Chain"/>
    <property type="match status" value="1"/>
</dbReference>
<evidence type="ECO:0000259" key="1">
    <source>
        <dbReference type="Pfam" id="PF05118"/>
    </source>
</evidence>
<dbReference type="OrthoDB" id="1441538at2"/>
<gene>
    <name evidence="2" type="ORF">CW362_03075</name>
</gene>
<proteinExistence type="predicted"/>
<keyword evidence="3" id="KW-1185">Reference proteome</keyword>
<sequence>MTQLPRIHDPLGRGLPNSAEISAAYDPDQLRAEIGGLSAWGAAPLAAVQGRRVLALHSLGGDPNRTDTGGPSLQNYAATPWLRRLPALGKVLRSLPAPLRSVRLIALSPGARFTGLQSAKCGPPWGLCRLHLPIVSNHGARAVFVEDSHRWAPGTLSFAASWRQHALVNDEGEELVHLVIDLYHTEELTKLFPQRLQTRLAAPASLELRPRVALVPDEVRRYACRFPLPESFANWEQPGHFLPRNALRDIVTAEIATSGGTPRLLLAGRPFCALEHLGRGEFRMRGWSDERTLQVQADPRQGTTVVICARDGSNTYSTCLPAMPVA</sequence>
<dbReference type="Proteomes" id="UP000236178">
    <property type="component" value="Unassembled WGS sequence"/>
</dbReference>
<dbReference type="InterPro" id="IPR027443">
    <property type="entry name" value="IPNS-like_sf"/>
</dbReference>
<accession>A0A2I0SXE7</accession>
<name>A0A2I0SXE7_9ACTN</name>
<reference evidence="2 3" key="1">
    <citation type="submission" date="2017-12" db="EMBL/GenBank/DDBJ databases">
        <title>Streptomyces populusis sp. nov., a novel endophytic actinobacterium isolated from stems of Populus adenopoda Maxim.</title>
        <authorList>
            <person name="Wang Z."/>
        </authorList>
    </citation>
    <scope>NUCLEOTIDE SEQUENCE [LARGE SCALE GENOMIC DNA]</scope>
    <source>
        <strain evidence="2 3">A249</strain>
    </source>
</reference>